<dbReference type="GO" id="GO:0071028">
    <property type="term" value="P:nuclear mRNA surveillance"/>
    <property type="evidence" value="ECO:0007669"/>
    <property type="project" value="TreeGrafter"/>
</dbReference>
<evidence type="ECO:0000256" key="7">
    <source>
        <dbReference type="ARBA" id="ARBA00022835"/>
    </source>
</evidence>
<dbReference type="Pfam" id="PF03725">
    <property type="entry name" value="RNase_PH_C"/>
    <property type="match status" value="1"/>
</dbReference>
<dbReference type="GeneID" id="35605640"/>
<dbReference type="InterPro" id="IPR050590">
    <property type="entry name" value="Exosome_comp_Rrp42_subfam"/>
</dbReference>
<evidence type="ECO:0000256" key="2">
    <source>
        <dbReference type="ARBA" id="ARBA00004604"/>
    </source>
</evidence>
<organism evidence="14 15">
    <name type="scientific">Ramularia collo-cygni</name>
    <dbReference type="NCBI Taxonomy" id="112498"/>
    <lineage>
        <taxon>Eukaryota</taxon>
        <taxon>Fungi</taxon>
        <taxon>Dikarya</taxon>
        <taxon>Ascomycota</taxon>
        <taxon>Pezizomycotina</taxon>
        <taxon>Dothideomycetes</taxon>
        <taxon>Dothideomycetidae</taxon>
        <taxon>Mycosphaerellales</taxon>
        <taxon>Mycosphaerellaceae</taxon>
        <taxon>Ramularia</taxon>
    </lineage>
</organism>
<dbReference type="GO" id="GO:0035925">
    <property type="term" value="F:mRNA 3'-UTR AU-rich region binding"/>
    <property type="evidence" value="ECO:0007669"/>
    <property type="project" value="TreeGrafter"/>
</dbReference>
<dbReference type="GO" id="GO:0016075">
    <property type="term" value="P:rRNA catabolic process"/>
    <property type="evidence" value="ECO:0007669"/>
    <property type="project" value="TreeGrafter"/>
</dbReference>
<evidence type="ECO:0000256" key="3">
    <source>
        <dbReference type="ARBA" id="ARBA00006678"/>
    </source>
</evidence>
<protein>
    <recommendedName>
        <fullName evidence="4">Exosome complex component RRP45</fullName>
    </recommendedName>
    <alternativeName>
        <fullName evidence="10">Ribosomal RNA-processing protein 45</fullName>
    </alternativeName>
</protein>
<keyword evidence="7" id="KW-0271">Exosome</keyword>
<dbReference type="Pfam" id="PF01138">
    <property type="entry name" value="RNase_PH"/>
    <property type="match status" value="1"/>
</dbReference>
<dbReference type="OrthoDB" id="10264038at2759"/>
<dbReference type="GO" id="GO:0000177">
    <property type="term" value="C:cytoplasmic exosome (RNase complex)"/>
    <property type="evidence" value="ECO:0007669"/>
    <property type="project" value="TreeGrafter"/>
</dbReference>
<evidence type="ECO:0000256" key="8">
    <source>
        <dbReference type="ARBA" id="ARBA00022884"/>
    </source>
</evidence>
<keyword evidence="8" id="KW-0694">RNA-binding</keyword>
<dbReference type="CDD" id="cd11368">
    <property type="entry name" value="RNase_PH_RRP45"/>
    <property type="match status" value="1"/>
</dbReference>
<keyword evidence="9" id="KW-0539">Nucleus</keyword>
<dbReference type="InterPro" id="IPR020568">
    <property type="entry name" value="Ribosomal_Su5_D2-typ_SF"/>
</dbReference>
<gene>
    <name evidence="14" type="ORF">RCC_10599</name>
</gene>
<accession>A0A2D3VK69</accession>
<dbReference type="STRING" id="112498.A0A2D3VK69"/>
<dbReference type="RefSeq" id="XP_023631594.1">
    <property type="nucleotide sequence ID" value="XM_023775826.1"/>
</dbReference>
<dbReference type="GO" id="GO:0034475">
    <property type="term" value="P:U4 snRNA 3'-end processing"/>
    <property type="evidence" value="ECO:0007669"/>
    <property type="project" value="TreeGrafter"/>
</dbReference>
<evidence type="ECO:0000259" key="13">
    <source>
        <dbReference type="Pfam" id="PF03725"/>
    </source>
</evidence>
<dbReference type="PANTHER" id="PTHR11097:SF14">
    <property type="entry name" value="EXOSOME COMPLEX COMPONENT RRP45"/>
    <property type="match status" value="1"/>
</dbReference>
<evidence type="ECO:0000256" key="10">
    <source>
        <dbReference type="ARBA" id="ARBA00077933"/>
    </source>
</evidence>
<dbReference type="EMBL" id="FJUY01000023">
    <property type="protein sequence ID" value="CZT24871.1"/>
    <property type="molecule type" value="Genomic_DNA"/>
</dbReference>
<evidence type="ECO:0000259" key="12">
    <source>
        <dbReference type="Pfam" id="PF01138"/>
    </source>
</evidence>
<feature type="domain" description="Exoribonuclease phosphorolytic" evidence="12">
    <location>
        <begin position="32"/>
        <end position="164"/>
    </location>
</feature>
<evidence type="ECO:0000256" key="1">
    <source>
        <dbReference type="ARBA" id="ARBA00004496"/>
    </source>
</evidence>
<dbReference type="GO" id="GO:0000176">
    <property type="term" value="C:nuclear exosome (RNase complex)"/>
    <property type="evidence" value="ECO:0007669"/>
    <property type="project" value="TreeGrafter"/>
</dbReference>
<dbReference type="InterPro" id="IPR027408">
    <property type="entry name" value="PNPase/RNase_PH_dom_sf"/>
</dbReference>
<dbReference type="InterPro" id="IPR015847">
    <property type="entry name" value="ExoRNase_PH_dom2"/>
</dbReference>
<reference evidence="14 15" key="1">
    <citation type="submission" date="2016-03" db="EMBL/GenBank/DDBJ databases">
        <authorList>
            <person name="Ploux O."/>
        </authorList>
    </citation>
    <scope>NUCLEOTIDE SEQUENCE [LARGE SCALE GENOMIC DNA]</scope>
    <source>
        <strain evidence="14 15">URUG2</strain>
    </source>
</reference>
<evidence type="ECO:0000313" key="15">
    <source>
        <dbReference type="Proteomes" id="UP000225277"/>
    </source>
</evidence>
<evidence type="ECO:0000313" key="14">
    <source>
        <dbReference type="EMBL" id="CZT24871.1"/>
    </source>
</evidence>
<dbReference type="PANTHER" id="PTHR11097">
    <property type="entry name" value="EXOSOME COMPLEX EXONUCLEASE RIBOSOMAL RNA PROCESSING PROTEIN"/>
    <property type="match status" value="1"/>
</dbReference>
<comment type="similarity">
    <text evidence="3">Belongs to the RNase PH family.</text>
</comment>
<dbReference type="GO" id="GO:0071035">
    <property type="term" value="P:nuclear polyadenylation-dependent rRNA catabolic process"/>
    <property type="evidence" value="ECO:0007669"/>
    <property type="project" value="TreeGrafter"/>
</dbReference>
<dbReference type="FunFam" id="3.30.230.70:FF:000005">
    <property type="entry name" value="Exosome complex component RRP45"/>
    <property type="match status" value="1"/>
</dbReference>
<keyword evidence="15" id="KW-1185">Reference proteome</keyword>
<comment type="subcellular location">
    <subcellularLocation>
        <location evidence="1">Cytoplasm</location>
    </subcellularLocation>
    <subcellularLocation>
        <location evidence="2">Nucleus</location>
        <location evidence="2">Nucleolus</location>
    </subcellularLocation>
</comment>
<feature type="region of interest" description="Disordered" evidence="11">
    <location>
        <begin position="274"/>
        <end position="295"/>
    </location>
</feature>
<dbReference type="SUPFAM" id="SSF54211">
    <property type="entry name" value="Ribosomal protein S5 domain 2-like"/>
    <property type="match status" value="1"/>
</dbReference>
<dbReference type="InterPro" id="IPR001247">
    <property type="entry name" value="ExoRNase_PH_dom1"/>
</dbReference>
<keyword evidence="5" id="KW-0963">Cytoplasm</keyword>
<feature type="domain" description="Exoribonuclease phosphorolytic" evidence="13">
    <location>
        <begin position="192"/>
        <end position="260"/>
    </location>
</feature>
<evidence type="ECO:0000256" key="6">
    <source>
        <dbReference type="ARBA" id="ARBA00022552"/>
    </source>
</evidence>
<sequence length="295" mass="33278">MPRDQEPSLNEQKFLLSALREQIRLDNRALDQFRPLDLSFGEEYGVCDIRLGNTRVLVKISCEVVTPYQDRKFDGLFTIATELSPIASPAFEIGRQDQTEVLLSRILEKTIRRSGALDTESLCIIAGAKCWHIRADVHVLDHDGNLIDATCIALIAALLHFRRPDVEIHGEEVKVYSLAEREPVKLSLQHHPFCITTSYFDASEDEAIMLLDATRLEEQCRDGEIVISINRFGEVCQVAKYGGAPVDGLSLLSCTNQALEKAKWLDKFVKGKLEEDEKHRDKGGLMAELRADNER</sequence>
<dbReference type="GO" id="GO:0034476">
    <property type="term" value="P:U5 snRNA 3'-end processing"/>
    <property type="evidence" value="ECO:0007669"/>
    <property type="project" value="TreeGrafter"/>
</dbReference>
<evidence type="ECO:0000256" key="9">
    <source>
        <dbReference type="ARBA" id="ARBA00023242"/>
    </source>
</evidence>
<evidence type="ECO:0000256" key="5">
    <source>
        <dbReference type="ARBA" id="ARBA00022490"/>
    </source>
</evidence>
<dbReference type="InterPro" id="IPR036345">
    <property type="entry name" value="ExoRNase_PH_dom2_sf"/>
</dbReference>
<dbReference type="AlphaFoldDB" id="A0A2D3VK69"/>
<dbReference type="Proteomes" id="UP000225277">
    <property type="component" value="Unassembled WGS sequence"/>
</dbReference>
<proteinExistence type="inferred from homology"/>
<dbReference type="SUPFAM" id="SSF55666">
    <property type="entry name" value="Ribonuclease PH domain 2-like"/>
    <property type="match status" value="1"/>
</dbReference>
<name>A0A2D3VK69_9PEZI</name>
<dbReference type="Gene3D" id="3.30.230.70">
    <property type="entry name" value="GHMP Kinase, N-terminal domain"/>
    <property type="match status" value="1"/>
</dbReference>
<dbReference type="GO" id="GO:0034473">
    <property type="term" value="P:U1 snRNA 3'-end processing"/>
    <property type="evidence" value="ECO:0007669"/>
    <property type="project" value="TreeGrafter"/>
</dbReference>
<keyword evidence="6" id="KW-0698">rRNA processing</keyword>
<dbReference type="InterPro" id="IPR033100">
    <property type="entry name" value="Rrp45"/>
</dbReference>
<dbReference type="GO" id="GO:0000467">
    <property type="term" value="P:exonucleolytic trimming to generate mature 3'-end of 5.8S rRNA from tricistronic rRNA transcript (SSU-rRNA, 5.8S rRNA, LSU-rRNA)"/>
    <property type="evidence" value="ECO:0007669"/>
    <property type="project" value="TreeGrafter"/>
</dbReference>
<evidence type="ECO:0000256" key="11">
    <source>
        <dbReference type="SAM" id="MobiDB-lite"/>
    </source>
</evidence>
<dbReference type="GO" id="GO:0005730">
    <property type="term" value="C:nucleolus"/>
    <property type="evidence" value="ECO:0007669"/>
    <property type="project" value="UniProtKB-SubCell"/>
</dbReference>
<evidence type="ECO:0000256" key="4">
    <source>
        <dbReference type="ARBA" id="ARBA00019572"/>
    </source>
</evidence>
<dbReference type="GO" id="GO:0071038">
    <property type="term" value="P:TRAMP-dependent tRNA surveillance pathway"/>
    <property type="evidence" value="ECO:0007669"/>
    <property type="project" value="TreeGrafter"/>
</dbReference>